<dbReference type="InterPro" id="IPR018490">
    <property type="entry name" value="cNMP-bd_dom_sf"/>
</dbReference>
<dbReference type="SUPFAM" id="SSF46785">
    <property type="entry name" value="Winged helix' DNA-binding domain"/>
    <property type="match status" value="1"/>
</dbReference>
<evidence type="ECO:0000256" key="3">
    <source>
        <dbReference type="ARBA" id="ARBA00023163"/>
    </source>
</evidence>
<evidence type="ECO:0000313" key="6">
    <source>
        <dbReference type="Proteomes" id="UP001549145"/>
    </source>
</evidence>
<dbReference type="Pfam" id="PF13545">
    <property type="entry name" value="HTH_Crp_2"/>
    <property type="match status" value="1"/>
</dbReference>
<protein>
    <submittedName>
        <fullName evidence="5">CRP-like cAMP-binding protein</fullName>
    </submittedName>
</protein>
<dbReference type="PROSITE" id="PS51063">
    <property type="entry name" value="HTH_CRP_2"/>
    <property type="match status" value="1"/>
</dbReference>
<proteinExistence type="predicted"/>
<gene>
    <name evidence="5" type="ORF">ABID43_003837</name>
</gene>
<evidence type="ECO:0000256" key="2">
    <source>
        <dbReference type="ARBA" id="ARBA00023125"/>
    </source>
</evidence>
<feature type="domain" description="HTH crp-type" evidence="4">
    <location>
        <begin position="133"/>
        <end position="207"/>
    </location>
</feature>
<comment type="caution">
    <text evidence="5">The sequence shown here is derived from an EMBL/GenBank/DDBJ whole genome shotgun (WGS) entry which is preliminary data.</text>
</comment>
<dbReference type="InterPro" id="IPR036390">
    <property type="entry name" value="WH_DNA-bd_sf"/>
</dbReference>
<keyword evidence="3" id="KW-0804">Transcription</keyword>
<dbReference type="SUPFAM" id="SSF51206">
    <property type="entry name" value="cAMP-binding domain-like"/>
    <property type="match status" value="1"/>
</dbReference>
<dbReference type="Gene3D" id="1.10.10.10">
    <property type="entry name" value="Winged helix-like DNA-binding domain superfamily/Winged helix DNA-binding domain"/>
    <property type="match status" value="1"/>
</dbReference>
<dbReference type="Gene3D" id="2.60.120.10">
    <property type="entry name" value="Jelly Rolls"/>
    <property type="match status" value="1"/>
</dbReference>
<dbReference type="Proteomes" id="UP001549145">
    <property type="component" value="Unassembled WGS sequence"/>
</dbReference>
<dbReference type="CDD" id="cd00038">
    <property type="entry name" value="CAP_ED"/>
    <property type="match status" value="1"/>
</dbReference>
<dbReference type="RefSeq" id="WP_238282591.1">
    <property type="nucleotide sequence ID" value="NZ_BPQL01000180.1"/>
</dbReference>
<dbReference type="EMBL" id="JBEPMM010000013">
    <property type="protein sequence ID" value="MET3694278.1"/>
    <property type="molecule type" value="Genomic_DNA"/>
</dbReference>
<evidence type="ECO:0000313" key="5">
    <source>
        <dbReference type="EMBL" id="MET3694278.1"/>
    </source>
</evidence>
<dbReference type="InterPro" id="IPR036388">
    <property type="entry name" value="WH-like_DNA-bd_sf"/>
</dbReference>
<accession>A0ABV2L8W4</accession>
<organism evidence="5 6">
    <name type="scientific">Methylobacterium goesingense</name>
    <dbReference type="NCBI Taxonomy" id="243690"/>
    <lineage>
        <taxon>Bacteria</taxon>
        <taxon>Pseudomonadati</taxon>
        <taxon>Pseudomonadota</taxon>
        <taxon>Alphaproteobacteria</taxon>
        <taxon>Hyphomicrobiales</taxon>
        <taxon>Methylobacteriaceae</taxon>
        <taxon>Methylobacterium</taxon>
    </lineage>
</organism>
<keyword evidence="6" id="KW-1185">Reference proteome</keyword>
<reference evidence="5 6" key="1">
    <citation type="submission" date="2024-06" db="EMBL/GenBank/DDBJ databases">
        <title>Genomic Encyclopedia of Type Strains, Phase IV (KMG-IV): sequencing the most valuable type-strain genomes for metagenomic binning, comparative biology and taxonomic classification.</title>
        <authorList>
            <person name="Goeker M."/>
        </authorList>
    </citation>
    <scope>NUCLEOTIDE SEQUENCE [LARGE SCALE GENOMIC DNA]</scope>
    <source>
        <strain evidence="5 6">DSM 21331</strain>
    </source>
</reference>
<name>A0ABV2L8W4_9HYPH</name>
<dbReference type="InterPro" id="IPR000595">
    <property type="entry name" value="cNMP-bd_dom"/>
</dbReference>
<keyword evidence="2" id="KW-0238">DNA-binding</keyword>
<dbReference type="SMART" id="SM00419">
    <property type="entry name" value="HTH_CRP"/>
    <property type="match status" value="1"/>
</dbReference>
<dbReference type="InterPro" id="IPR014710">
    <property type="entry name" value="RmlC-like_jellyroll"/>
</dbReference>
<evidence type="ECO:0000259" key="4">
    <source>
        <dbReference type="PROSITE" id="PS51063"/>
    </source>
</evidence>
<evidence type="ECO:0000256" key="1">
    <source>
        <dbReference type="ARBA" id="ARBA00023015"/>
    </source>
</evidence>
<keyword evidence="1" id="KW-0805">Transcription regulation</keyword>
<dbReference type="Pfam" id="PF00027">
    <property type="entry name" value="cNMP_binding"/>
    <property type="match status" value="1"/>
</dbReference>
<dbReference type="InterPro" id="IPR012318">
    <property type="entry name" value="HTH_CRP"/>
</dbReference>
<sequence length="217" mass="24577">MQNDLAVGGMNAAIGRSSWPRLGYPSTSEVLPPNRVLFWQGEPQNKELEILEGAVRAVRLCSAGERQVLAFFWPGDTIHSSCMGTPTYTAEAVTYCRIRSRQSSQSTDRGVPVSAHEQVLREMLDLIQGVSRRSALSRIAWFILRMRNHLPCMDADPDTYKFLIPRNDIADHLGLSPETVCRGLMELKRRQAIEMPTRRTIRFRNVAQILRIAKRQG</sequence>